<comment type="pathway">
    <text evidence="1">Protein modification; protein ubiquitination.</text>
</comment>
<evidence type="ECO:0000256" key="2">
    <source>
        <dbReference type="ARBA" id="ARBA00022786"/>
    </source>
</evidence>
<dbReference type="EMBL" id="NMUH01001588">
    <property type="protein sequence ID" value="MQL93674.1"/>
    <property type="molecule type" value="Genomic_DNA"/>
</dbReference>
<keyword evidence="2" id="KW-0833">Ubl conjugation pathway</keyword>
<organism evidence="5 6">
    <name type="scientific">Colocasia esculenta</name>
    <name type="common">Wild taro</name>
    <name type="synonym">Arum esculentum</name>
    <dbReference type="NCBI Taxonomy" id="4460"/>
    <lineage>
        <taxon>Eukaryota</taxon>
        <taxon>Viridiplantae</taxon>
        <taxon>Streptophyta</taxon>
        <taxon>Embryophyta</taxon>
        <taxon>Tracheophyta</taxon>
        <taxon>Spermatophyta</taxon>
        <taxon>Magnoliopsida</taxon>
        <taxon>Liliopsida</taxon>
        <taxon>Araceae</taxon>
        <taxon>Aroideae</taxon>
        <taxon>Colocasieae</taxon>
        <taxon>Colocasia</taxon>
    </lineage>
</organism>
<evidence type="ECO:0000313" key="6">
    <source>
        <dbReference type="Proteomes" id="UP000652761"/>
    </source>
</evidence>
<reference evidence="5" key="1">
    <citation type="submission" date="2017-07" db="EMBL/GenBank/DDBJ databases">
        <title>Taro Niue Genome Assembly and Annotation.</title>
        <authorList>
            <person name="Atibalentja N."/>
            <person name="Keating K."/>
            <person name="Fields C.J."/>
        </authorList>
    </citation>
    <scope>NUCLEOTIDE SEQUENCE</scope>
    <source>
        <strain evidence="5">Niue_2</strain>
        <tissue evidence="5">Leaf</tissue>
    </source>
</reference>
<dbReference type="GO" id="GO:0016567">
    <property type="term" value="P:protein ubiquitination"/>
    <property type="evidence" value="ECO:0007669"/>
    <property type="project" value="UniProtKB-UniPathway"/>
</dbReference>
<proteinExistence type="inferred from homology"/>
<protein>
    <recommendedName>
        <fullName evidence="4">NPH3 domain-containing protein</fullName>
    </recommendedName>
</protein>
<keyword evidence="6" id="KW-1185">Reference proteome</keyword>
<dbReference type="Pfam" id="PF03000">
    <property type="entry name" value="NPH3"/>
    <property type="match status" value="1"/>
</dbReference>
<name>A0A843VKA1_COLES</name>
<evidence type="ECO:0000259" key="4">
    <source>
        <dbReference type="PROSITE" id="PS51649"/>
    </source>
</evidence>
<feature type="domain" description="NPH3" evidence="4">
    <location>
        <begin position="194"/>
        <end position="445"/>
    </location>
</feature>
<evidence type="ECO:0000256" key="3">
    <source>
        <dbReference type="PROSITE-ProRule" id="PRU00982"/>
    </source>
</evidence>
<sequence length="539" mass="60240">THAIVAVYGHLSVSFVDSLFLLHLQRILSSFSSRLSKLFNRPSVTATTRALKVIFHDLPGGPEAFELVTRFCYSHGKMQITPTNACLLHCAAHFMEMTEDVASSPSLIKQTEKSIEGIPYWSWPEILNALKQCQDLSPVVNSTGISEKVLDSLVARIVSSINTSPSNSSPESSGFRFSCDTRSTISTKNTYHRAWWFEDLAILNTDVIDKITKTMISRKVEHATISRFLFYYLKTRFSNATSPEKIKVMEVVVDLLYSLDRSSVSCKGLFGILHLSSCLNLTKCCRGRLESMIGFQLDQATLDNLLVPSPPGVSHLYDVNLVLRFLKSFLGSSGRMSIARLKRVGSLMDLYLSEVAPDPCLKPQKFVTLAMALPDAARDSYDGVYRAIVMYLEVHAAVSEEEKMKICCAMNYEKLSSESCKHLASRNSKFPSRTAIQALVSQQSKLRSLLQDTDSYKSAPLGTTILGKELNEGEQVILYAKKLDLSTENEKLKAHLRGMQWRVMELEKLCRKMQTQMAKIVKTRIPTSGGARSLPRLCS</sequence>
<dbReference type="Proteomes" id="UP000652761">
    <property type="component" value="Unassembled WGS sequence"/>
</dbReference>
<evidence type="ECO:0000313" key="5">
    <source>
        <dbReference type="EMBL" id="MQL93674.1"/>
    </source>
</evidence>
<dbReference type="InterPro" id="IPR043454">
    <property type="entry name" value="NPH3/RPT2-like"/>
</dbReference>
<dbReference type="OrthoDB" id="624345at2759"/>
<dbReference type="PANTHER" id="PTHR32370">
    <property type="entry name" value="OS12G0117600 PROTEIN"/>
    <property type="match status" value="1"/>
</dbReference>
<dbReference type="InterPro" id="IPR011333">
    <property type="entry name" value="SKP1/BTB/POZ_sf"/>
</dbReference>
<gene>
    <name evidence="5" type="ORF">Taro_026321</name>
</gene>
<comment type="similarity">
    <text evidence="3">Belongs to the NPH3 family.</text>
</comment>
<comment type="caution">
    <text evidence="5">The sequence shown here is derived from an EMBL/GenBank/DDBJ whole genome shotgun (WGS) entry which is preliminary data.</text>
</comment>
<dbReference type="PROSITE" id="PS51649">
    <property type="entry name" value="NPH3"/>
    <property type="match status" value="1"/>
</dbReference>
<dbReference type="AlphaFoldDB" id="A0A843VKA1"/>
<accession>A0A843VKA1</accession>
<dbReference type="SUPFAM" id="SSF54695">
    <property type="entry name" value="POZ domain"/>
    <property type="match status" value="1"/>
</dbReference>
<feature type="non-terminal residue" evidence="5">
    <location>
        <position position="1"/>
    </location>
</feature>
<evidence type="ECO:0000256" key="1">
    <source>
        <dbReference type="ARBA" id="ARBA00004906"/>
    </source>
</evidence>
<dbReference type="InterPro" id="IPR027356">
    <property type="entry name" value="NPH3_dom"/>
</dbReference>
<dbReference type="UniPathway" id="UPA00143"/>